<keyword evidence="2" id="KW-0378">Hydrolase</keyword>
<dbReference type="InterPro" id="IPR052025">
    <property type="entry name" value="Xyloglucanase_GH74"/>
</dbReference>
<dbReference type="GO" id="GO:0000272">
    <property type="term" value="P:polysaccharide catabolic process"/>
    <property type="evidence" value="ECO:0007669"/>
    <property type="project" value="UniProtKB-KW"/>
</dbReference>
<dbReference type="CDD" id="cd15482">
    <property type="entry name" value="Sialidase_non-viral"/>
    <property type="match status" value="2"/>
</dbReference>
<dbReference type="InterPro" id="IPR015943">
    <property type="entry name" value="WD40/YVTN_repeat-like_dom_sf"/>
</dbReference>
<organism evidence="8 9">
    <name type="scientific">Stenotrophomonas terrae</name>
    <dbReference type="NCBI Taxonomy" id="405446"/>
    <lineage>
        <taxon>Bacteria</taxon>
        <taxon>Pseudomonadati</taxon>
        <taxon>Pseudomonadota</taxon>
        <taxon>Gammaproteobacteria</taxon>
        <taxon>Lysobacterales</taxon>
        <taxon>Lysobacteraceae</taxon>
        <taxon>Stenotrophomonas</taxon>
    </lineage>
</organism>
<keyword evidence="4" id="KW-0326">Glycosidase</keyword>
<name>A0A0R0CYA0_9GAMM</name>
<proteinExistence type="inferred from homology"/>
<evidence type="ECO:0000313" key="8">
    <source>
        <dbReference type="EMBL" id="KRG71402.1"/>
    </source>
</evidence>
<evidence type="ECO:0000256" key="4">
    <source>
        <dbReference type="ARBA" id="ARBA00023295"/>
    </source>
</evidence>
<keyword evidence="3" id="KW-0119">Carbohydrate metabolism</keyword>
<dbReference type="PATRIC" id="fig|405446.3.peg.3812"/>
<evidence type="ECO:0000256" key="6">
    <source>
        <dbReference type="ARBA" id="ARBA00037986"/>
    </source>
</evidence>
<comment type="similarity">
    <text evidence="6">Belongs to the glycosyl hydrolase 74 family.</text>
</comment>
<evidence type="ECO:0000256" key="3">
    <source>
        <dbReference type="ARBA" id="ARBA00023277"/>
    </source>
</evidence>
<dbReference type="Proteomes" id="UP000051863">
    <property type="component" value="Unassembled WGS sequence"/>
</dbReference>
<dbReference type="SUPFAM" id="SSF110296">
    <property type="entry name" value="Oligoxyloglucan reducing end-specific cellobiohydrolase"/>
    <property type="match status" value="2"/>
</dbReference>
<dbReference type="EMBL" id="LDJJ01000009">
    <property type="protein sequence ID" value="KRG71402.1"/>
    <property type="molecule type" value="Genomic_DNA"/>
</dbReference>
<evidence type="ECO:0000256" key="7">
    <source>
        <dbReference type="SAM" id="SignalP"/>
    </source>
</evidence>
<dbReference type="Gene3D" id="2.130.10.10">
    <property type="entry name" value="YVTN repeat-like/Quinoprotein amine dehydrogenase"/>
    <property type="match status" value="2"/>
</dbReference>
<gene>
    <name evidence="8" type="ORF">ABB27_03345</name>
</gene>
<keyword evidence="1 7" id="KW-0732">Signal</keyword>
<dbReference type="GO" id="GO:0016798">
    <property type="term" value="F:hydrolase activity, acting on glycosyl bonds"/>
    <property type="evidence" value="ECO:0007669"/>
    <property type="project" value="UniProtKB-KW"/>
</dbReference>
<sequence>MGSWQHATTRCAGYLRRWLAAAVLLLPALACVPAVHAGTQPEYTWHNVAIGGGGFVTGLVFHPQQAGLQYARTDIGGAYRWDATQQRWQPLLDWMGAEDQGRFGVESMAVDPTDPNRLYLAVGTYLHARGSNGAILRSHDQGRSFQRTELPFELGGNELGRANGERLAVDPNDGKVLLFGTRANGVWRSGDAGASWSELSAFPAIAKSPAATAEGWNGAQAIGVVFIEFEPESKGDTGASRTLYAGVSTQQASLYRSDDAGSSWQVVPGQPTGLRPNHMVRDSLGRWLLSYGDAPGPNTMNNGALWRYDPRDGSWADITPVAQSTDLEGDGFGWGAVAVDPQDPLRIVASTFNRFAPHDDIFRSIDGGRSWTALSTRADFDHSYAPWTEEARPHWIGVLALDPHDPGHLQFVTGYGIWDTRDLRAFDEGKRLRWRFPLVGFEETVPLALVSPPQGAHLISGLGDIDGFVHDDLDLPQRRFAGVRFSNTESLAYAGQAPQLMVRTGYFHHRPEGAVRAAWSNDGGYNWTPFASEPADGEGAGRITVAADGKRVIWQTRNGGHWLSADFGGRWQAVQGLPKNAVVEADRHEAAVYYGFDPASGALYVSGDGGVAFQQAEAGTGAVGDWYRAEIRPNPWRAGEAWVAAGWRGLLHWSPGRLQRVQGLDTVFSVGLGKPAKDGDAPVLFVFGEMAGKRGLYRSDNGGRRWRRIDNDAQRFAGVIRHVTGDARIPGRVYFGTEGRGIWYGEPQ</sequence>
<feature type="chain" id="PRO_5006394848" evidence="7">
    <location>
        <begin position="38"/>
        <end position="748"/>
    </location>
</feature>
<protein>
    <submittedName>
        <fullName evidence="8">Cellulase</fullName>
    </submittedName>
</protein>
<reference evidence="8 9" key="1">
    <citation type="submission" date="2015-05" db="EMBL/GenBank/DDBJ databases">
        <title>Genome sequencing and analysis of members of genus Stenotrophomonas.</title>
        <authorList>
            <person name="Patil P.P."/>
            <person name="Midha S."/>
            <person name="Patil P.B."/>
        </authorList>
    </citation>
    <scope>NUCLEOTIDE SEQUENCE [LARGE SCALE GENOMIC DNA]</scope>
    <source>
        <strain evidence="8 9">DSM 18941</strain>
    </source>
</reference>
<comment type="caution">
    <text evidence="8">The sequence shown here is derived from an EMBL/GenBank/DDBJ whole genome shotgun (WGS) entry which is preliminary data.</text>
</comment>
<evidence type="ECO:0000256" key="1">
    <source>
        <dbReference type="ARBA" id="ARBA00022729"/>
    </source>
</evidence>
<feature type="signal peptide" evidence="7">
    <location>
        <begin position="1"/>
        <end position="37"/>
    </location>
</feature>
<evidence type="ECO:0000256" key="5">
    <source>
        <dbReference type="ARBA" id="ARBA00023326"/>
    </source>
</evidence>
<dbReference type="GO" id="GO:0010411">
    <property type="term" value="P:xyloglucan metabolic process"/>
    <property type="evidence" value="ECO:0007669"/>
    <property type="project" value="TreeGrafter"/>
</dbReference>
<dbReference type="PANTHER" id="PTHR43739">
    <property type="entry name" value="XYLOGLUCANASE (EUROFUNG)"/>
    <property type="match status" value="1"/>
</dbReference>
<keyword evidence="9" id="KW-1185">Reference proteome</keyword>
<accession>A0A0R0CYA0</accession>
<evidence type="ECO:0000313" key="9">
    <source>
        <dbReference type="Proteomes" id="UP000051863"/>
    </source>
</evidence>
<keyword evidence="5" id="KW-0624">Polysaccharide degradation</keyword>
<evidence type="ECO:0000256" key="2">
    <source>
        <dbReference type="ARBA" id="ARBA00022801"/>
    </source>
</evidence>
<dbReference type="PANTHER" id="PTHR43739:SF2">
    <property type="entry name" value="OLIGOXYLOGLUCAN-REDUCING END-SPECIFIC XYLOGLUCANASE-RELATED"/>
    <property type="match status" value="1"/>
</dbReference>
<dbReference type="AlphaFoldDB" id="A0A0R0CYA0"/>